<name>A0A080MBT9_9PROT</name>
<dbReference type="InterPro" id="IPR003593">
    <property type="entry name" value="AAA+_ATPase"/>
</dbReference>
<keyword evidence="4 9" id="KW-1003">Cell membrane</keyword>
<evidence type="ECO:0000256" key="4">
    <source>
        <dbReference type="ARBA" id="ARBA00022475"/>
    </source>
</evidence>
<dbReference type="PROSITE" id="PS00211">
    <property type="entry name" value="ABC_TRANSPORTER_1"/>
    <property type="match status" value="1"/>
</dbReference>
<dbReference type="Pfam" id="PF00005">
    <property type="entry name" value="ABC_tran"/>
    <property type="match status" value="1"/>
</dbReference>
<reference evidence="11 13" key="1">
    <citation type="submission" date="2014-02" db="EMBL/GenBank/DDBJ databases">
        <title>Expanding our view of genomic diversity in Candidatus Accumulibacter clades.</title>
        <authorList>
            <person name="Skennerton C.T."/>
            <person name="Barr J.J."/>
            <person name="Slater F.R."/>
            <person name="Bond P.L."/>
            <person name="Tyson G.W."/>
        </authorList>
    </citation>
    <scope>NUCLEOTIDE SEQUENCE [LARGE SCALE GENOMIC DNA]</scope>
    <source>
        <strain evidence="13">SK-02</strain>
    </source>
</reference>
<evidence type="ECO:0000313" key="14">
    <source>
        <dbReference type="Proteomes" id="UP000509684"/>
    </source>
</evidence>
<dbReference type="SMART" id="SM00382">
    <property type="entry name" value="AAA"/>
    <property type="match status" value="1"/>
</dbReference>
<evidence type="ECO:0000313" key="11">
    <source>
        <dbReference type="EMBL" id="KFB78431.1"/>
    </source>
</evidence>
<evidence type="ECO:0000256" key="6">
    <source>
        <dbReference type="ARBA" id="ARBA00022840"/>
    </source>
</evidence>
<evidence type="ECO:0000256" key="8">
    <source>
        <dbReference type="ARBA" id="ARBA00023136"/>
    </source>
</evidence>
<dbReference type="InterPro" id="IPR005876">
    <property type="entry name" value="Co_trans_ATP-bd"/>
</dbReference>
<dbReference type="Proteomes" id="UP000509684">
    <property type="component" value="Chromosome"/>
</dbReference>
<dbReference type="InterPro" id="IPR003439">
    <property type="entry name" value="ABC_transporter-like_ATP-bd"/>
</dbReference>
<keyword evidence="13" id="KW-1185">Reference proteome</keyword>
<evidence type="ECO:0000256" key="9">
    <source>
        <dbReference type="RuleBase" id="RU364103"/>
    </source>
</evidence>
<accession>A0A080MBT9</accession>
<dbReference type="SUPFAM" id="SSF52540">
    <property type="entry name" value="P-loop containing nucleoside triphosphate hydrolases"/>
    <property type="match status" value="1"/>
</dbReference>
<proteinExistence type="inferred from homology"/>
<evidence type="ECO:0000256" key="1">
    <source>
        <dbReference type="ARBA" id="ARBA00004202"/>
    </source>
</evidence>
<keyword evidence="5 9" id="KW-0547">Nucleotide-binding</keyword>
<dbReference type="GO" id="GO:0005524">
    <property type="term" value="F:ATP binding"/>
    <property type="evidence" value="ECO:0007669"/>
    <property type="project" value="UniProtKB-UniRule"/>
</dbReference>
<dbReference type="FunFam" id="3.40.50.300:FF:000224">
    <property type="entry name" value="Energy-coupling factor transporter ATP-binding protein EcfA"/>
    <property type="match status" value="1"/>
</dbReference>
<evidence type="ECO:0000259" key="10">
    <source>
        <dbReference type="PROSITE" id="PS50893"/>
    </source>
</evidence>
<dbReference type="GO" id="GO:0016887">
    <property type="term" value="F:ATP hydrolysis activity"/>
    <property type="evidence" value="ECO:0007669"/>
    <property type="project" value="InterPro"/>
</dbReference>
<dbReference type="GO" id="GO:0042626">
    <property type="term" value="F:ATPase-coupled transmembrane transporter activity"/>
    <property type="evidence" value="ECO:0007669"/>
    <property type="project" value="TreeGrafter"/>
</dbReference>
<dbReference type="InterPro" id="IPR050095">
    <property type="entry name" value="ECF_ABC_transporter_ATP-bd"/>
</dbReference>
<evidence type="ECO:0000313" key="13">
    <source>
        <dbReference type="Proteomes" id="UP000021315"/>
    </source>
</evidence>
<evidence type="ECO:0000313" key="12">
    <source>
        <dbReference type="EMBL" id="QLH49194.1"/>
    </source>
</evidence>
<dbReference type="PROSITE" id="PS50893">
    <property type="entry name" value="ABC_TRANSPORTER_2"/>
    <property type="match status" value="1"/>
</dbReference>
<dbReference type="PANTHER" id="PTHR43553">
    <property type="entry name" value="HEAVY METAL TRANSPORTER"/>
    <property type="match status" value="1"/>
</dbReference>
<evidence type="ECO:0000256" key="2">
    <source>
        <dbReference type="ARBA" id="ARBA00005417"/>
    </source>
</evidence>
<comment type="similarity">
    <text evidence="2 9">Belongs to the ABC transporter superfamily.</text>
</comment>
<keyword evidence="8 9" id="KW-0472">Membrane</keyword>
<feature type="domain" description="ABC transporter" evidence="10">
    <location>
        <begin position="10"/>
        <end position="245"/>
    </location>
</feature>
<keyword evidence="3 9" id="KW-0813">Transport</keyword>
<dbReference type="InterPro" id="IPR017871">
    <property type="entry name" value="ABC_transporter-like_CS"/>
</dbReference>
<dbReference type="RefSeq" id="WP_034944224.1">
    <property type="nucleotide sequence ID" value="NZ_JDST02000004.1"/>
</dbReference>
<keyword evidence="7" id="KW-1278">Translocase</keyword>
<reference evidence="12" key="3">
    <citation type="submission" date="2020-06" db="EMBL/GenBank/DDBJ databases">
        <authorList>
            <person name="Arumugam K."/>
            <person name="Besarab I."/>
            <person name="Haryono M."/>
            <person name="Bagci C."/>
            <person name="Beier S."/>
            <person name="Buchfink B."/>
            <person name="Gorska A."/>
            <person name="Qiu G."/>
            <person name="Huson D.H."/>
            <person name="Williams R.B."/>
        </authorList>
    </citation>
    <scope>NUCLEOTIDE SEQUENCE</scope>
    <source>
        <strain evidence="12">SSA1</strain>
    </source>
</reference>
<gene>
    <name evidence="11" type="primary">ecfA3_1</name>
    <name evidence="11" type="ORF">AW06_000237</name>
    <name evidence="12" type="ORF">HWD57_04895</name>
</gene>
<dbReference type="Proteomes" id="UP000021315">
    <property type="component" value="Unassembled WGS sequence"/>
</dbReference>
<dbReference type="CDD" id="cd03225">
    <property type="entry name" value="ABC_cobalt_CbiO_domain1"/>
    <property type="match status" value="1"/>
</dbReference>
<dbReference type="EMBL" id="CP058708">
    <property type="protein sequence ID" value="QLH49194.1"/>
    <property type="molecule type" value="Genomic_DNA"/>
</dbReference>
<evidence type="ECO:0000256" key="7">
    <source>
        <dbReference type="ARBA" id="ARBA00022967"/>
    </source>
</evidence>
<dbReference type="EMBL" id="JDST02000004">
    <property type="protein sequence ID" value="KFB78431.1"/>
    <property type="molecule type" value="Genomic_DNA"/>
</dbReference>
<dbReference type="GO" id="GO:0043190">
    <property type="term" value="C:ATP-binding cassette (ABC) transporter complex"/>
    <property type="evidence" value="ECO:0007669"/>
    <property type="project" value="TreeGrafter"/>
</dbReference>
<reference evidence="12 14" key="2">
    <citation type="journal article" date="2019" name="Microbiome">
        <title>Annotated bacterial chromosomes from frame-shift-corrected long-read metagenomic data.</title>
        <authorList>
            <person name="Arumugam K."/>
            <person name="Bagci C."/>
            <person name="Bessarab I."/>
            <person name="Beier S."/>
            <person name="Buchfink B."/>
            <person name="Gorska A."/>
            <person name="Qiu G."/>
            <person name="Huson D.H."/>
            <person name="Williams R.B.H."/>
        </authorList>
    </citation>
    <scope>NUCLEOTIDE SEQUENCE [LARGE SCALE GENOMIC DNA]</scope>
    <source>
        <strain evidence="12">SSA1</strain>
    </source>
</reference>
<evidence type="ECO:0000256" key="3">
    <source>
        <dbReference type="ARBA" id="ARBA00022448"/>
    </source>
</evidence>
<dbReference type="PANTHER" id="PTHR43553:SF24">
    <property type="entry name" value="ENERGY-COUPLING FACTOR TRANSPORTER ATP-BINDING PROTEIN ECFA1"/>
    <property type="match status" value="1"/>
</dbReference>
<dbReference type="KEGG" id="acog:HWD57_04895"/>
<dbReference type="STRING" id="1453999.AW06_000237"/>
<dbReference type="Gene3D" id="3.40.50.300">
    <property type="entry name" value="P-loop containing nucleotide triphosphate hydrolases"/>
    <property type="match status" value="1"/>
</dbReference>
<dbReference type="GO" id="GO:0006824">
    <property type="term" value="P:cobalt ion transport"/>
    <property type="evidence" value="ECO:0007669"/>
    <property type="project" value="InterPro"/>
</dbReference>
<dbReference type="InterPro" id="IPR027417">
    <property type="entry name" value="P-loop_NTPase"/>
</dbReference>
<organism evidence="11 13">
    <name type="scientific">Candidatus Accumulibacter cognatus</name>
    <dbReference type="NCBI Taxonomy" id="2954383"/>
    <lineage>
        <taxon>Bacteria</taxon>
        <taxon>Pseudomonadati</taxon>
        <taxon>Pseudomonadota</taxon>
        <taxon>Betaproteobacteria</taxon>
        <taxon>Candidatus Accumulibacter</taxon>
    </lineage>
</organism>
<accession>A0A7D5N9E1</accession>
<keyword evidence="6 9" id="KW-0067">ATP-binding</keyword>
<keyword evidence="11" id="KW-0378">Hydrolase</keyword>
<dbReference type="NCBIfam" id="TIGR01166">
    <property type="entry name" value="cbiO"/>
    <property type="match status" value="1"/>
</dbReference>
<dbReference type="AlphaFoldDB" id="A0A080MBT9"/>
<protein>
    <recommendedName>
        <fullName evidence="9">ABC transporter ATP-binding protein</fullName>
    </recommendedName>
</protein>
<dbReference type="InterPro" id="IPR015856">
    <property type="entry name" value="ABC_transpr_CbiO/EcfA_su"/>
</dbReference>
<evidence type="ECO:0000256" key="5">
    <source>
        <dbReference type="ARBA" id="ARBA00022741"/>
    </source>
</evidence>
<comment type="function">
    <text evidence="9">Part of an ABC transporter complex. Responsible for energy coupling to the transport system.</text>
</comment>
<comment type="subcellular location">
    <subcellularLocation>
        <location evidence="1 9">Cell membrane</location>
        <topology evidence="1 9">Peripheral membrane protein</topology>
    </subcellularLocation>
</comment>
<sequence>MTRSADDLLLELAQVCFRYPDGSRGLNDCSIAIRRGSRNALIGANGSGKTTLFQQCNGLLRPQSGVVYYAGEAVDYRRSGLRQLRSKVGMVFQNPDRQLFSANVLEDVSFGPLNLGLDIATARQRVSAALQAVGMTAFADKPVHNLSFGQKKRVCIAGVLAMEPELLILDEPMAGLDHAMQEDLLAVLENLQARGITLLLATHDIDFAYAWADQIHLMVAGRCSASLPAANLATAGDTLSGAGLPLPGVIELQCRLTKLGVLPSDAGPRKISDLLALLGTHQGNGMPHFERMI</sequence>